<dbReference type="Proteomes" id="UP000613177">
    <property type="component" value="Unassembled WGS sequence"/>
</dbReference>
<dbReference type="EMBL" id="JAEPRE010000061">
    <property type="protein sequence ID" value="KAG2234128.1"/>
    <property type="molecule type" value="Genomic_DNA"/>
</dbReference>
<reference evidence="1" key="1">
    <citation type="submission" date="2021-01" db="EMBL/GenBank/DDBJ databases">
        <title>Metabolic potential, ecology and presence of endohyphal bacteria is reflected in genomic diversity of Mucoromycotina.</title>
        <authorList>
            <person name="Muszewska A."/>
            <person name="Okrasinska A."/>
            <person name="Steczkiewicz K."/>
            <person name="Drgas O."/>
            <person name="Orlowska M."/>
            <person name="Perlinska-Lenart U."/>
            <person name="Aleksandrzak-Piekarczyk T."/>
            <person name="Szatraj K."/>
            <person name="Zielenkiewicz U."/>
            <person name="Pilsyk S."/>
            <person name="Malc E."/>
            <person name="Mieczkowski P."/>
            <person name="Kruszewska J.S."/>
            <person name="Biernat P."/>
            <person name="Pawlowska J."/>
        </authorList>
    </citation>
    <scope>NUCLEOTIDE SEQUENCE</scope>
    <source>
        <strain evidence="1">WA0000018081</strain>
    </source>
</reference>
<name>A0A8H7VZ79_9FUNG</name>
<keyword evidence="2" id="KW-1185">Reference proteome</keyword>
<gene>
    <name evidence="1" type="ORF">INT48_000305</name>
</gene>
<organism evidence="1 2">
    <name type="scientific">Thamnidium elegans</name>
    <dbReference type="NCBI Taxonomy" id="101142"/>
    <lineage>
        <taxon>Eukaryota</taxon>
        <taxon>Fungi</taxon>
        <taxon>Fungi incertae sedis</taxon>
        <taxon>Mucoromycota</taxon>
        <taxon>Mucoromycotina</taxon>
        <taxon>Mucoromycetes</taxon>
        <taxon>Mucorales</taxon>
        <taxon>Mucorineae</taxon>
        <taxon>Mucoraceae</taxon>
        <taxon>Thamnidium</taxon>
    </lineage>
</organism>
<accession>A0A8H7VZ79</accession>
<sequence length="500" mass="58010">MLAVNNTIRFVSYFRGKKKVERDNSSLIELLARAEDDEKLQSNLDLMLLSLTSDEADRERKEAEVSLKEALYGLIEQIQKATKRTLDNQTVNPSARLQRELDISSLGVLIDRMNKRRLVDQEWVSNSEQLKRDINELVAKSASLFATDNEFDEQRFELSPIKERDLYLFQIFSKIDRQTSRRMTNQDARPRRNFEDDELFSLINKMQQPSGFNNQRASLRHKSLLSLLPLSSKMLSNTTPTLTQQEDFPVGFAEHKDTHHDTVFYVEWLDNSSEFPSLSSPHESNFTGGAWELLQRKEIIQDEHTLTPVEGDAWSKLSTPGLNELYVDVAEKNAELKPTKRTVQPLWSETSIIKKKTVKEPVMDDEQDLGYELLTNQKMQSRRANRLGSRRQLHDLKTVDIHVEGILKLATTRLGKTNITWVPYEKKQPAMDREERLAVEEYFRASFDIVTNKPDALRFSSRFSQNVKRSLHNYSTQTESKRPIFPDNSEFSVHSHIFAR</sequence>
<evidence type="ECO:0000313" key="1">
    <source>
        <dbReference type="EMBL" id="KAG2234128.1"/>
    </source>
</evidence>
<evidence type="ECO:0000313" key="2">
    <source>
        <dbReference type="Proteomes" id="UP000613177"/>
    </source>
</evidence>
<comment type="caution">
    <text evidence="1">The sequence shown here is derived from an EMBL/GenBank/DDBJ whole genome shotgun (WGS) entry which is preliminary data.</text>
</comment>
<dbReference type="AlphaFoldDB" id="A0A8H7VZ79"/>
<protein>
    <submittedName>
        <fullName evidence="1">Uncharacterized protein</fullName>
    </submittedName>
</protein>
<proteinExistence type="predicted"/>